<name>A0A7D9D175_9GAMM</name>
<accession>A0A7D9D175</accession>
<dbReference type="EMBL" id="LR633966">
    <property type="protein sequence ID" value="VUX54978.1"/>
    <property type="molecule type" value="Genomic_DNA"/>
</dbReference>
<gene>
    <name evidence="1" type="ORF">JTBB02_V1_60021</name>
</gene>
<organism evidence="1">
    <name type="scientific">uncultured Woeseiaceae bacterium</name>
    <dbReference type="NCBI Taxonomy" id="1983305"/>
    <lineage>
        <taxon>Bacteria</taxon>
        <taxon>Pseudomonadati</taxon>
        <taxon>Pseudomonadota</taxon>
        <taxon>Gammaproteobacteria</taxon>
        <taxon>Woeseiales</taxon>
        <taxon>Woeseiaceae</taxon>
        <taxon>environmental samples</taxon>
    </lineage>
</organism>
<reference evidence="1" key="1">
    <citation type="submission" date="2019-07" db="EMBL/GenBank/DDBJ databases">
        <authorList>
            <person name="Weber M."/>
            <person name="Kostadinov I."/>
            <person name="Kostadinov D I."/>
        </authorList>
    </citation>
    <scope>NUCLEOTIDE SEQUENCE</scope>
    <source>
        <strain evidence="1">Gfbio:sag-sample-b02:053724c1-46a9-4a36-b237-ea2bf867836b</strain>
    </source>
</reference>
<dbReference type="AlphaFoldDB" id="A0A7D9D175"/>
<evidence type="ECO:0000313" key="1">
    <source>
        <dbReference type="EMBL" id="VUX54978.1"/>
    </source>
</evidence>
<proteinExistence type="predicted"/>
<sequence length="67" mass="7499">MRYRIPYEVGSPGKILSEQAFSVLIATVLPGMPKISALRPHETVAIPLIHRYLQHVIRFRQSVASTG</sequence>
<protein>
    <submittedName>
        <fullName evidence="1">Uncharacterized protein</fullName>
    </submittedName>
</protein>